<sequence>MKQTLFLLVTFLLNQSLFSQKTVEAFQSEKLKETREITIITPDAYENNKDKKYPLLVVLDGEFLTNPFHGVLSYGAYWDDLPEMIIISVNQNKNNEREYDCSYDEGGLPNEKGAKFFEFIGAELLPYIEKKYRVAPFRMIAGLDTTAGFLNFFLYKDNPIFNAYISLSPEFAPEMENRIPERLAAIQKPLFYYQATSDGDLKKIQAKMKTLDEKAKAISNSNLKYRFDEFKGLSHYSLVTFAIPNAMYHIFDGYQPISTIEFQEKIAKLPTGHTQYLIDKYTNLEKKLGYKPTVRLNDFKAIEAAILKNKNYEELLTLSEVAKKNYPKSMISEYEKGLYYENTNDFKKAHKAYMSAFNMEPIGDLTKDGMLERADAVKSR</sequence>
<protein>
    <submittedName>
        <fullName evidence="1">Alpha/beta hydrolase-fold protein</fullName>
    </submittedName>
</protein>
<name>A0ABY5IVZ5_9FLAO</name>
<reference evidence="1" key="1">
    <citation type="submission" date="2022-07" db="EMBL/GenBank/DDBJ databases">
        <title>Isolation, identification, and degradation of a PFOSA degrading strain from sewage treatment plant.</title>
        <authorList>
            <person name="Zhang L."/>
            <person name="Huo Y."/>
        </authorList>
    </citation>
    <scope>NUCLEOTIDE SEQUENCE</scope>
    <source>
        <strain evidence="1">C1</strain>
    </source>
</reference>
<accession>A0ABY5IVZ5</accession>
<dbReference type="Gene3D" id="1.25.40.10">
    <property type="entry name" value="Tetratricopeptide repeat domain"/>
    <property type="match status" value="1"/>
</dbReference>
<gene>
    <name evidence="1" type="ORF">NOX80_04475</name>
</gene>
<proteinExistence type="predicted"/>
<dbReference type="Pfam" id="PF00756">
    <property type="entry name" value="Esterase"/>
    <property type="match status" value="1"/>
</dbReference>
<dbReference type="Proteomes" id="UP001059844">
    <property type="component" value="Chromosome"/>
</dbReference>
<dbReference type="EMBL" id="CP101751">
    <property type="protein sequence ID" value="UUC46460.1"/>
    <property type="molecule type" value="Genomic_DNA"/>
</dbReference>
<dbReference type="InterPro" id="IPR029058">
    <property type="entry name" value="AB_hydrolase_fold"/>
</dbReference>
<keyword evidence="1" id="KW-0378">Hydrolase</keyword>
<dbReference type="GO" id="GO:0016787">
    <property type="term" value="F:hydrolase activity"/>
    <property type="evidence" value="ECO:0007669"/>
    <property type="project" value="UniProtKB-KW"/>
</dbReference>
<dbReference type="RefSeq" id="WP_256552124.1">
    <property type="nucleotide sequence ID" value="NZ_CP101751.1"/>
</dbReference>
<dbReference type="PANTHER" id="PTHR48098:SF6">
    <property type="entry name" value="FERRI-BACILLIBACTIN ESTERASE BESA"/>
    <property type="match status" value="1"/>
</dbReference>
<dbReference type="PANTHER" id="PTHR48098">
    <property type="entry name" value="ENTEROCHELIN ESTERASE-RELATED"/>
    <property type="match status" value="1"/>
</dbReference>
<dbReference type="SUPFAM" id="SSF53474">
    <property type="entry name" value="alpha/beta-Hydrolases"/>
    <property type="match status" value="1"/>
</dbReference>
<organism evidence="1 2">
    <name type="scientific">Flavobacterium cerinum</name>
    <dbReference type="NCBI Taxonomy" id="2502784"/>
    <lineage>
        <taxon>Bacteria</taxon>
        <taxon>Pseudomonadati</taxon>
        <taxon>Bacteroidota</taxon>
        <taxon>Flavobacteriia</taxon>
        <taxon>Flavobacteriales</taxon>
        <taxon>Flavobacteriaceae</taxon>
        <taxon>Flavobacterium</taxon>
    </lineage>
</organism>
<dbReference type="Gene3D" id="3.40.50.1820">
    <property type="entry name" value="alpha/beta hydrolase"/>
    <property type="match status" value="1"/>
</dbReference>
<evidence type="ECO:0000313" key="1">
    <source>
        <dbReference type="EMBL" id="UUC46460.1"/>
    </source>
</evidence>
<keyword evidence="2" id="KW-1185">Reference proteome</keyword>
<dbReference type="InterPro" id="IPR050583">
    <property type="entry name" value="Mycobacterial_A85_antigen"/>
</dbReference>
<dbReference type="InterPro" id="IPR000801">
    <property type="entry name" value="Esterase-like"/>
</dbReference>
<evidence type="ECO:0000313" key="2">
    <source>
        <dbReference type="Proteomes" id="UP001059844"/>
    </source>
</evidence>
<dbReference type="InterPro" id="IPR011990">
    <property type="entry name" value="TPR-like_helical_dom_sf"/>
</dbReference>